<dbReference type="InterPro" id="IPR017252">
    <property type="entry name" value="Dynein_regulator_LIS1"/>
</dbReference>
<evidence type="ECO:0000256" key="8">
    <source>
        <dbReference type="ARBA" id="ARBA00023054"/>
    </source>
</evidence>
<evidence type="ECO:0000256" key="3">
    <source>
        <dbReference type="ARBA" id="ARBA00022574"/>
    </source>
</evidence>
<reference evidence="14" key="1">
    <citation type="journal article" date="2020" name="Stud. Mycol.">
        <title>101 Dothideomycetes genomes: a test case for predicting lifestyles and emergence of pathogens.</title>
        <authorList>
            <person name="Haridas S."/>
            <person name="Albert R."/>
            <person name="Binder M."/>
            <person name="Bloem J."/>
            <person name="Labutti K."/>
            <person name="Salamov A."/>
            <person name="Andreopoulos B."/>
            <person name="Baker S."/>
            <person name="Barry K."/>
            <person name="Bills G."/>
            <person name="Bluhm B."/>
            <person name="Cannon C."/>
            <person name="Castanera R."/>
            <person name="Culley D."/>
            <person name="Daum C."/>
            <person name="Ezra D."/>
            <person name="Gonzalez J."/>
            <person name="Henrissat B."/>
            <person name="Kuo A."/>
            <person name="Liang C."/>
            <person name="Lipzen A."/>
            <person name="Lutzoni F."/>
            <person name="Magnuson J."/>
            <person name="Mondo S."/>
            <person name="Nolan M."/>
            <person name="Ohm R."/>
            <person name="Pangilinan J."/>
            <person name="Park H.-J."/>
            <person name="Ramirez L."/>
            <person name="Alfaro M."/>
            <person name="Sun H."/>
            <person name="Tritt A."/>
            <person name="Yoshinaga Y."/>
            <person name="Zwiers L.-H."/>
            <person name="Turgeon B."/>
            <person name="Goodwin S."/>
            <person name="Spatafora J."/>
            <person name="Crous P."/>
            <person name="Grigoriev I."/>
        </authorList>
    </citation>
    <scope>NUCLEOTIDE SEQUENCE</scope>
    <source>
        <strain evidence="14">HMLAC05119</strain>
    </source>
</reference>
<dbReference type="PIRSF" id="PIRSF037647">
    <property type="entry name" value="Dynein_regulator_Lis1"/>
    <property type="match status" value="1"/>
</dbReference>
<dbReference type="FunFam" id="2.130.10.10:FF:000342">
    <property type="entry name" value="Nuclear distribution protein PAC1"/>
    <property type="match status" value="1"/>
</dbReference>
<dbReference type="EMBL" id="ML979135">
    <property type="protein sequence ID" value="KAF1916389.1"/>
    <property type="molecule type" value="Genomic_DNA"/>
</dbReference>
<dbReference type="InterPro" id="IPR050349">
    <property type="entry name" value="WD_LIS1/nudF_dynein_reg"/>
</dbReference>
<dbReference type="SMART" id="SM00667">
    <property type="entry name" value="LisH"/>
    <property type="match status" value="1"/>
</dbReference>
<accession>A0A6A5QLQ5</accession>
<evidence type="ECO:0000256" key="11">
    <source>
        <dbReference type="HAMAP-Rule" id="MF_03141"/>
    </source>
</evidence>
<evidence type="ECO:0000256" key="5">
    <source>
        <dbReference type="ARBA" id="ARBA00022701"/>
    </source>
</evidence>
<feature type="repeat" description="WD" evidence="12">
    <location>
        <begin position="196"/>
        <end position="238"/>
    </location>
</feature>
<sequence length="441" mass="48762">MSRLLTPRQAEELHKSIIAYLQVSNLSRSAATLQEELGVSDNLDEATSHKYSTLLEKKWTTVVRLQKRIMELEPMVAALQAELDAVASNPKRNRDPMNWLPTSPARHVLRSHRSSVTCVAFHPVFSSLASGSEDCTIKIWDWELGDLERTLKGHTRAVLDLDFGSQSKRPLLASCSSDLTIKLWDPDNDYANVRTLSGHDHSISAVRFLTTSENILVSASRDTTIRMWDTSTGYCIKTLRGQNDWVRDVSPSFDGKWLVSCGDNATALIWDISTGEPKTTLMGHDNKIQCCAFAPPSSYAHLSTLAGLKKPPPSTSSAEFVATGARDKTIKLWDARGTLIRTIIGHDNWVTGLVFHPGGKYLISVGDDKTVRCWDLSQGARLVKTIEGAHEHFVSCIRWAPRTTEDTPGDSTKPANEASKNKIRCAIATGSVDTYVRVFLG</sequence>
<dbReference type="SUPFAM" id="SSF50978">
    <property type="entry name" value="WD40 repeat-like"/>
    <property type="match status" value="1"/>
</dbReference>
<evidence type="ECO:0000256" key="6">
    <source>
        <dbReference type="ARBA" id="ARBA00022737"/>
    </source>
</evidence>
<dbReference type="GO" id="GO:0000132">
    <property type="term" value="P:establishment of mitotic spindle orientation"/>
    <property type="evidence" value="ECO:0007669"/>
    <property type="project" value="UniProtKB-UniRule"/>
</dbReference>
<dbReference type="GO" id="GO:0007154">
    <property type="term" value="P:cell communication"/>
    <property type="evidence" value="ECO:0007669"/>
    <property type="project" value="UniProtKB-ARBA"/>
</dbReference>
<comment type="similarity">
    <text evidence="11">Belongs to the WD repeat LIS1/nudF family.</text>
</comment>
<comment type="subcellular location">
    <subcellularLocation>
        <location evidence="11">Cytoplasm</location>
        <location evidence="11">Cytoskeleton</location>
    </subcellularLocation>
    <subcellularLocation>
        <location evidence="11">Cytoplasm</location>
        <location evidence="11">Cytoskeleton</location>
        <location evidence="11">Spindle pole</location>
    </subcellularLocation>
    <text evidence="11">Localizes to the plus ends of microtubules at the hyphal tip and the mitotic spindle poles.</text>
</comment>
<dbReference type="GO" id="GO:0000922">
    <property type="term" value="C:spindle pole"/>
    <property type="evidence" value="ECO:0007669"/>
    <property type="project" value="UniProtKB-SubCell"/>
</dbReference>
<dbReference type="PROSITE" id="PS50294">
    <property type="entry name" value="WD_REPEATS_REGION"/>
    <property type="match status" value="4"/>
</dbReference>
<keyword evidence="6" id="KW-0677">Repeat</keyword>
<dbReference type="GO" id="GO:0023052">
    <property type="term" value="P:signaling"/>
    <property type="evidence" value="ECO:0007669"/>
    <property type="project" value="UniProtKB-ARBA"/>
</dbReference>
<dbReference type="GO" id="GO:0051301">
    <property type="term" value="P:cell division"/>
    <property type="evidence" value="ECO:0007669"/>
    <property type="project" value="UniProtKB-KW"/>
</dbReference>
<keyword evidence="1 11" id="KW-0813">Transport</keyword>
<dbReference type="PROSITE" id="PS00678">
    <property type="entry name" value="WD_REPEATS_1"/>
    <property type="match status" value="2"/>
</dbReference>
<keyword evidence="2 11" id="KW-0963">Cytoplasm</keyword>
<keyword evidence="7 11" id="KW-0498">Mitosis</keyword>
<dbReference type="SMART" id="SM00320">
    <property type="entry name" value="WD40"/>
    <property type="match status" value="7"/>
</dbReference>
<keyword evidence="10 11" id="KW-0131">Cell cycle</keyword>
<evidence type="ECO:0000313" key="14">
    <source>
        <dbReference type="EMBL" id="KAF1916389.1"/>
    </source>
</evidence>
<feature type="repeat" description="WD" evidence="12">
    <location>
        <begin position="109"/>
        <end position="150"/>
    </location>
</feature>
<dbReference type="HAMAP" id="MF_03141">
    <property type="entry name" value="lis1"/>
    <property type="match status" value="1"/>
</dbReference>
<dbReference type="InterPro" id="IPR020472">
    <property type="entry name" value="WD40_PAC1"/>
</dbReference>
<keyword evidence="4 11" id="KW-0132">Cell division</keyword>
<keyword evidence="15" id="KW-1185">Reference proteome</keyword>
<keyword evidence="9 11" id="KW-0206">Cytoskeleton</keyword>
<dbReference type="GO" id="GO:0005737">
    <property type="term" value="C:cytoplasm"/>
    <property type="evidence" value="ECO:0007669"/>
    <property type="project" value="UniProtKB-UniRule"/>
</dbReference>
<comment type="subunit">
    <text evidence="11">Self-associates. Interacts with NDL1 and dynein.</text>
</comment>
<dbReference type="InterPro" id="IPR015943">
    <property type="entry name" value="WD40/YVTN_repeat-like_dom_sf"/>
</dbReference>
<dbReference type="FunFam" id="1.20.960.30:FF:000002">
    <property type="entry name" value="Platelet-activating factor acetylhydrolase ib"/>
    <property type="match status" value="1"/>
</dbReference>
<evidence type="ECO:0000256" key="1">
    <source>
        <dbReference type="ARBA" id="ARBA00022448"/>
    </source>
</evidence>
<dbReference type="InterPro" id="IPR037190">
    <property type="entry name" value="LIS1_N"/>
</dbReference>
<protein>
    <recommendedName>
        <fullName evidence="11">Nuclear distribution protein PAC1</fullName>
    </recommendedName>
    <alternativeName>
        <fullName evidence="11">Lissencephaly-1 homolog</fullName>
        <shortName evidence="11">LIS-1</shortName>
    </alternativeName>
    <alternativeName>
        <fullName evidence="11">nudF homolog</fullName>
    </alternativeName>
</protein>
<feature type="domain" description="PAC1-like LisH-like dimerisation" evidence="13">
    <location>
        <begin position="7"/>
        <end position="42"/>
    </location>
</feature>
<evidence type="ECO:0000256" key="2">
    <source>
        <dbReference type="ARBA" id="ARBA00022490"/>
    </source>
</evidence>
<evidence type="ECO:0000313" key="15">
    <source>
        <dbReference type="Proteomes" id="UP000800096"/>
    </source>
</evidence>
<feature type="repeat" description="WD" evidence="12">
    <location>
        <begin position="151"/>
        <end position="185"/>
    </location>
</feature>
<dbReference type="PROSITE" id="PS50896">
    <property type="entry name" value="LISH"/>
    <property type="match status" value="1"/>
</dbReference>
<dbReference type="OrthoDB" id="10264588at2759"/>
<feature type="repeat" description="WD" evidence="12">
    <location>
        <begin position="239"/>
        <end position="280"/>
    </location>
</feature>
<dbReference type="Proteomes" id="UP000800096">
    <property type="component" value="Unassembled WGS sequence"/>
</dbReference>
<feature type="repeat" description="WD" evidence="12">
    <location>
        <begin position="317"/>
        <end position="334"/>
    </location>
</feature>
<dbReference type="AlphaFoldDB" id="A0A6A5QLQ5"/>
<dbReference type="Pfam" id="PF00400">
    <property type="entry name" value="WD40"/>
    <property type="match status" value="6"/>
</dbReference>
<evidence type="ECO:0000256" key="10">
    <source>
        <dbReference type="ARBA" id="ARBA00023306"/>
    </source>
</evidence>
<evidence type="ECO:0000256" key="7">
    <source>
        <dbReference type="ARBA" id="ARBA00022776"/>
    </source>
</evidence>
<dbReference type="Pfam" id="PF24951">
    <property type="entry name" value="LisH_PAC1"/>
    <property type="match status" value="1"/>
</dbReference>
<dbReference type="InterPro" id="IPR056795">
    <property type="entry name" value="PAC1-like_LisH-like_dom"/>
</dbReference>
<comment type="function">
    <text evidence="11">Positively regulates the activity of the minus-end directed microtubule motor protein dynein. May enhance dynein-mediated microtubule sliding by targeting dynein to the microtubule plus end. Required for nuclear migration during vegetative growth as well as development. Required for retrograde early endosome (EE) transport from the hyphal tip. Required for localization of dynein to the mitotic spindle poles. Recruits additional proteins to the dynein complex at SPBs.</text>
</comment>
<keyword evidence="3 12" id="KW-0853">WD repeat</keyword>
<dbReference type="InterPro" id="IPR019775">
    <property type="entry name" value="WD40_repeat_CS"/>
</dbReference>
<dbReference type="GO" id="GO:0005874">
    <property type="term" value="C:microtubule"/>
    <property type="evidence" value="ECO:0007669"/>
    <property type="project" value="UniProtKB-KW"/>
</dbReference>
<dbReference type="GO" id="GO:0005875">
    <property type="term" value="C:microtubule associated complex"/>
    <property type="evidence" value="ECO:0007669"/>
    <property type="project" value="UniProtKB-UniRule"/>
</dbReference>
<gene>
    <name evidence="11" type="primary">PAC1</name>
    <name evidence="11" type="synonym">LIS1</name>
    <name evidence="14" type="ORF">BDU57DRAFT_516487</name>
</gene>
<dbReference type="InterPro" id="IPR001680">
    <property type="entry name" value="WD40_rpt"/>
</dbReference>
<dbReference type="Gene3D" id="1.20.960.30">
    <property type="match status" value="1"/>
</dbReference>
<keyword evidence="8 11" id="KW-0175">Coiled coil</keyword>
<dbReference type="SUPFAM" id="SSF109925">
    <property type="entry name" value="Lissencephaly-1 protein (Lis-1, PAF-AH alpha) N-terminal domain"/>
    <property type="match status" value="1"/>
</dbReference>
<evidence type="ECO:0000256" key="4">
    <source>
        <dbReference type="ARBA" id="ARBA00022618"/>
    </source>
</evidence>
<dbReference type="CDD" id="cd00200">
    <property type="entry name" value="WD40"/>
    <property type="match status" value="1"/>
</dbReference>
<evidence type="ECO:0000256" key="12">
    <source>
        <dbReference type="PROSITE-ProRule" id="PRU00221"/>
    </source>
</evidence>
<evidence type="ECO:0000256" key="9">
    <source>
        <dbReference type="ARBA" id="ARBA00023212"/>
    </source>
</evidence>
<comment type="domain">
    <text evidence="11">Dimerization mediated by the LisH domain may be required to activate dynein.</text>
</comment>
<dbReference type="InterPro" id="IPR036322">
    <property type="entry name" value="WD40_repeat_dom_sf"/>
</dbReference>
<dbReference type="Gene3D" id="2.130.10.10">
    <property type="entry name" value="YVTN repeat-like/Quinoprotein amine dehydrogenase"/>
    <property type="match status" value="1"/>
</dbReference>
<dbReference type="InterPro" id="IPR006594">
    <property type="entry name" value="LisH"/>
</dbReference>
<dbReference type="GO" id="GO:0070840">
    <property type="term" value="F:dynein complex binding"/>
    <property type="evidence" value="ECO:0007669"/>
    <property type="project" value="UniProtKB-UniRule"/>
</dbReference>
<dbReference type="PROSITE" id="PS50082">
    <property type="entry name" value="WD_REPEATS_2"/>
    <property type="match status" value="6"/>
</dbReference>
<feature type="repeat" description="WD" evidence="12">
    <location>
        <begin position="343"/>
        <end position="384"/>
    </location>
</feature>
<keyword evidence="5 11" id="KW-0493">Microtubule</keyword>
<evidence type="ECO:0000259" key="13">
    <source>
        <dbReference type="Pfam" id="PF24951"/>
    </source>
</evidence>
<dbReference type="PRINTS" id="PR00320">
    <property type="entry name" value="GPROTEINBRPT"/>
</dbReference>
<dbReference type="PANTHER" id="PTHR44129">
    <property type="entry name" value="WD REPEAT-CONTAINING PROTEIN POP1"/>
    <property type="match status" value="1"/>
</dbReference>
<proteinExistence type="inferred from homology"/>
<dbReference type="GO" id="GO:0051012">
    <property type="term" value="P:microtubule sliding"/>
    <property type="evidence" value="ECO:0007669"/>
    <property type="project" value="UniProtKB-UniRule"/>
</dbReference>
<organism evidence="14 15">
    <name type="scientific">Ampelomyces quisqualis</name>
    <name type="common">Powdery mildew agent</name>
    <dbReference type="NCBI Taxonomy" id="50730"/>
    <lineage>
        <taxon>Eukaryota</taxon>
        <taxon>Fungi</taxon>
        <taxon>Dikarya</taxon>
        <taxon>Ascomycota</taxon>
        <taxon>Pezizomycotina</taxon>
        <taxon>Dothideomycetes</taxon>
        <taxon>Pleosporomycetidae</taxon>
        <taxon>Pleosporales</taxon>
        <taxon>Pleosporineae</taxon>
        <taxon>Phaeosphaeriaceae</taxon>
        <taxon>Ampelomyces</taxon>
    </lineage>
</organism>
<name>A0A6A5QLQ5_AMPQU</name>